<evidence type="ECO:0000259" key="6">
    <source>
        <dbReference type="PROSITE" id="PS50507"/>
    </source>
</evidence>
<proteinExistence type="predicted"/>
<protein>
    <submittedName>
        <fullName evidence="7">RNA-dependent RNA polymerase</fullName>
    </submittedName>
</protein>
<dbReference type="SUPFAM" id="SSF56672">
    <property type="entry name" value="DNA/RNA polymerases"/>
    <property type="match status" value="1"/>
</dbReference>
<keyword evidence="3" id="KW-0548">Nucleotidyltransferase</keyword>
<feature type="compositionally biased region" description="Polar residues" evidence="5">
    <location>
        <begin position="95"/>
        <end position="107"/>
    </location>
</feature>
<dbReference type="GO" id="GO:0003723">
    <property type="term" value="F:RNA binding"/>
    <property type="evidence" value="ECO:0007669"/>
    <property type="project" value="InterPro"/>
</dbReference>
<evidence type="ECO:0000256" key="3">
    <source>
        <dbReference type="ARBA" id="ARBA00022695"/>
    </source>
</evidence>
<keyword evidence="2" id="KW-0808">Transferase</keyword>
<feature type="compositionally biased region" description="Polar residues" evidence="5">
    <location>
        <begin position="1"/>
        <end position="18"/>
    </location>
</feature>
<dbReference type="InterPro" id="IPR043502">
    <property type="entry name" value="DNA/RNA_pol_sf"/>
</dbReference>
<evidence type="ECO:0000256" key="4">
    <source>
        <dbReference type="ARBA" id="ARBA00022953"/>
    </source>
</evidence>
<feature type="region of interest" description="Disordered" evidence="5">
    <location>
        <begin position="73"/>
        <end position="122"/>
    </location>
</feature>
<dbReference type="GO" id="GO:0003968">
    <property type="term" value="F:RNA-directed RNA polymerase activity"/>
    <property type="evidence" value="ECO:0007669"/>
    <property type="project" value="UniProtKB-KW"/>
</dbReference>
<feature type="domain" description="RdRp catalytic" evidence="6">
    <location>
        <begin position="380"/>
        <end position="508"/>
    </location>
</feature>
<dbReference type="InterPro" id="IPR001205">
    <property type="entry name" value="RNA-dir_pol_C"/>
</dbReference>
<name>A0AA51BS03_9VIRU</name>
<feature type="compositionally biased region" description="Basic residues" evidence="5">
    <location>
        <begin position="108"/>
        <end position="117"/>
    </location>
</feature>
<dbReference type="GO" id="GO:0006351">
    <property type="term" value="P:DNA-templated transcription"/>
    <property type="evidence" value="ECO:0007669"/>
    <property type="project" value="InterPro"/>
</dbReference>
<dbReference type="EMBL" id="OQ999694">
    <property type="protein sequence ID" value="WMI40008.1"/>
    <property type="molecule type" value="Genomic_RNA"/>
</dbReference>
<reference evidence="7" key="1">
    <citation type="journal article" date="2023" name="Microbiol. Spectr.">
        <title>Extreme Diversity of Mycoviruses Present in Single Strains of Rhizoctonia cerealis, the Pathogen of Wheat Sharp Eyespot.</title>
        <authorList>
            <person name="Li W."/>
            <person name="Sun H."/>
            <person name="Cao S."/>
            <person name="Zhang A."/>
            <person name="Zhang H."/>
            <person name="Shu Y."/>
            <person name="Chen H."/>
        </authorList>
    </citation>
    <scope>NUCLEOTIDE SEQUENCE</scope>
    <source>
        <strain evidence="7">RcOCV-1084-1</strain>
    </source>
</reference>
<sequence>MSNYAETSEPTSMETSGDGSPGNVRAVVRGLDAFAFVHGFNRIRDFTLSYLSASATTITEVLRGFPGERKISRRQELKMTGNDPVEDSDGIETITRYSGSSPRGSTKSQKRNAKRRANLAPKKAAATSELLLEEQTKMEYIKVHLAPSRLGRFDSELRFAKPDPAISEFLETESGFIPGFDPTEYCFMESCGDVQMAHLRMYDHPVQNGPNFSLCSRPDLAASALEAAVDHIQDLLRLATKLPRLEDLSIRMVDYNPRKSSGVYYKLQGYKKRGDCYERAVLDAEEAMLELLDGEMIPQRPTRIGGRGKMVNMSEQAAVEGGVRKGRAIHMTDTRDHLILGLTEQRLNDAWKDPRYPVSVGRGWMHGDASDFIRKFDRHDQFYCFDAEKFDSSLQPWLIHVAILIMREQFEAGLEEEYDAYWHFVEESLLHSFVFRDDGLLYEKFLGTSSGHNHNSLAQSICTTIMSSFHSFYANSELMTEMVAANFVTEGLGDDNFHAETSALRKETVEVRGLRNFEVFGVSWLGPKSFATNSLWEGVINDEDWQEHAMFGGAQYLGKYFRKLLFKDRDDSVAVCAVPYRPWVETVLRLLYPEGVSARRGGEEMTDMHGDGRPERIAGHFIDGFGNPMTKVWLERLLEFCVVEKGDTAPGYPKKLAERFERMQIREVNLDINFTQFQFDHWCKLALFRDGRPVPVYTEFDEMTM</sequence>
<evidence type="ECO:0000256" key="5">
    <source>
        <dbReference type="SAM" id="MobiDB-lite"/>
    </source>
</evidence>
<evidence type="ECO:0000256" key="1">
    <source>
        <dbReference type="ARBA" id="ARBA00022484"/>
    </source>
</evidence>
<evidence type="ECO:0000313" key="7">
    <source>
        <dbReference type="EMBL" id="WMI40008.1"/>
    </source>
</evidence>
<evidence type="ECO:0000256" key="2">
    <source>
        <dbReference type="ARBA" id="ARBA00022679"/>
    </source>
</evidence>
<dbReference type="Pfam" id="PF00680">
    <property type="entry name" value="RdRP_1"/>
    <property type="match status" value="1"/>
</dbReference>
<dbReference type="PROSITE" id="PS50507">
    <property type="entry name" value="RDRP_SSRNA_POS"/>
    <property type="match status" value="1"/>
</dbReference>
<feature type="region of interest" description="Disordered" evidence="5">
    <location>
        <begin position="1"/>
        <end position="22"/>
    </location>
</feature>
<keyword evidence="4" id="KW-0693">Viral RNA replication</keyword>
<accession>A0AA51BS03</accession>
<dbReference type="InterPro" id="IPR007094">
    <property type="entry name" value="RNA-dir_pol_PSvirus"/>
</dbReference>
<reference evidence="7" key="2">
    <citation type="submission" date="2023-05" db="EMBL/GenBank/DDBJ databases">
        <authorList>
            <person name="Li W."/>
        </authorList>
    </citation>
    <scope>NUCLEOTIDE SEQUENCE</scope>
    <source>
        <strain evidence="7">RcOCV-1084-1</strain>
    </source>
</reference>
<keyword evidence="1 7" id="KW-0696">RNA-directed RNA polymerase</keyword>
<dbReference type="GO" id="GO:0039694">
    <property type="term" value="P:viral RNA genome replication"/>
    <property type="evidence" value="ECO:0007669"/>
    <property type="project" value="InterPro"/>
</dbReference>
<organism evidence="7">
    <name type="scientific">Rhizoctonia cerealis orthocurvulavirus</name>
    <dbReference type="NCBI Taxonomy" id="3068670"/>
    <lineage>
        <taxon>Viruses</taxon>
        <taxon>Riboviria</taxon>
        <taxon>Orthornavirae</taxon>
        <taxon>Pisuviricota</taxon>
        <taxon>Duplopiviricetes</taxon>
        <taxon>Durnavirales</taxon>
        <taxon>Curvulaviridae</taxon>
        <taxon>Orthocurvulavirus</taxon>
    </lineage>
</organism>